<feature type="region of interest" description="Disordered" evidence="1">
    <location>
        <begin position="155"/>
        <end position="189"/>
    </location>
</feature>
<dbReference type="EMBL" id="CAXANX010000012">
    <property type="protein sequence ID" value="CAK9188701.1"/>
    <property type="molecule type" value="Genomic_DNA"/>
</dbReference>
<sequence>MGQGHQSGQIDEVRESEINIVHQRSHRLVADLPSTQAEYVFFSDGWFNRLRSVLTDLNCSIVVLMQSGMVDESDSLMIPVVIKSLSRNPRVIQQPHMGGLARAIPLFCFALRPMENQRIVRKVALKSHCQGGFSAAGIYPFDPRVVSKEKLLLPPTTTTSISTSSDDSNPLVRSGSQEESLDAEHEQPT</sequence>
<name>A0ABP0TAD9_9BRYO</name>
<feature type="compositionally biased region" description="Low complexity" evidence="1">
    <location>
        <begin position="156"/>
        <end position="168"/>
    </location>
</feature>
<organism evidence="2 3">
    <name type="scientific">Sphagnum troendelagicum</name>
    <dbReference type="NCBI Taxonomy" id="128251"/>
    <lineage>
        <taxon>Eukaryota</taxon>
        <taxon>Viridiplantae</taxon>
        <taxon>Streptophyta</taxon>
        <taxon>Embryophyta</taxon>
        <taxon>Bryophyta</taxon>
        <taxon>Sphagnophytina</taxon>
        <taxon>Sphagnopsida</taxon>
        <taxon>Sphagnales</taxon>
        <taxon>Sphagnaceae</taxon>
        <taxon>Sphagnum</taxon>
    </lineage>
</organism>
<evidence type="ECO:0000313" key="2">
    <source>
        <dbReference type="EMBL" id="CAK9188701.1"/>
    </source>
</evidence>
<accession>A0ABP0TAD9</accession>
<dbReference type="Proteomes" id="UP001497512">
    <property type="component" value="Unassembled WGS sequence"/>
</dbReference>
<evidence type="ECO:0000313" key="3">
    <source>
        <dbReference type="Proteomes" id="UP001497512"/>
    </source>
</evidence>
<gene>
    <name evidence="2" type="ORF">CSSPTR1EN2_LOCUS23989</name>
</gene>
<reference evidence="2" key="1">
    <citation type="submission" date="2024-02" db="EMBL/GenBank/DDBJ databases">
        <authorList>
            <consortium name="ELIXIR-Norway"/>
            <consortium name="Elixir Norway"/>
        </authorList>
    </citation>
    <scope>NUCLEOTIDE SEQUENCE</scope>
</reference>
<evidence type="ECO:0000256" key="1">
    <source>
        <dbReference type="SAM" id="MobiDB-lite"/>
    </source>
</evidence>
<protein>
    <submittedName>
        <fullName evidence="2">Uncharacterized protein</fullName>
    </submittedName>
</protein>
<comment type="caution">
    <text evidence="2">The sequence shown here is derived from an EMBL/GenBank/DDBJ whole genome shotgun (WGS) entry which is preliminary data.</text>
</comment>
<keyword evidence="3" id="KW-1185">Reference proteome</keyword>
<proteinExistence type="predicted"/>